<feature type="domain" description="LssY-like C-terminal" evidence="1">
    <location>
        <begin position="47"/>
        <end position="227"/>
    </location>
</feature>
<dbReference type="Proteomes" id="UP001017257">
    <property type="component" value="Chromosome"/>
</dbReference>
<sequence>MPSPRHPKVRSGLLLGLILLGLYGVLAYVALPSAWSHYEHQRGLEGQPMLTHTGQGIPGDPLNVGLVGSQEDIVRAMHAAGWHPADPITFRTSLKIIGSVVLDRPDPDAPVSPLFYEGRREDLAFEKPVGSSADRRHHVRLWNVLARGQEGRPVWLGSATFDRGVGLSRYTGQVTHHIAPDIDAERDGLISDLVQAGMVEVRYQVSGIGPTLSGRNGEGDPYSTDGEIWMAVLVTAGEKRTQPPTELATPALVTAKDAIWKAVVGSSPQQ</sequence>
<keyword evidence="3" id="KW-1185">Reference proteome</keyword>
<dbReference type="InterPro" id="IPR025902">
    <property type="entry name" value="LssY-like-C_dom"/>
</dbReference>
<dbReference type="RefSeq" id="WP_173945393.1">
    <property type="nucleotide sequence ID" value="NZ_CP102845.1"/>
</dbReference>
<evidence type="ECO:0000313" key="3">
    <source>
        <dbReference type="Proteomes" id="UP001017257"/>
    </source>
</evidence>
<dbReference type="Pfam" id="PF14067">
    <property type="entry name" value="LssY_C"/>
    <property type="match status" value="1"/>
</dbReference>
<protein>
    <submittedName>
        <fullName evidence="2">LssY C-terminal domain-containing protein</fullName>
    </submittedName>
</protein>
<name>A0ABY5RTF4_9HYPH</name>
<evidence type="ECO:0000313" key="2">
    <source>
        <dbReference type="EMBL" id="UVF19611.1"/>
    </source>
</evidence>
<accession>A0ABY5RTF4</accession>
<organism evidence="2 3">
    <name type="scientific">Microvirga terrae</name>
    <dbReference type="NCBI Taxonomy" id="2740529"/>
    <lineage>
        <taxon>Bacteria</taxon>
        <taxon>Pseudomonadati</taxon>
        <taxon>Pseudomonadota</taxon>
        <taxon>Alphaproteobacteria</taxon>
        <taxon>Hyphomicrobiales</taxon>
        <taxon>Methylobacteriaceae</taxon>
        <taxon>Microvirga</taxon>
    </lineage>
</organism>
<dbReference type="EMBL" id="CP102845">
    <property type="protein sequence ID" value="UVF19611.1"/>
    <property type="molecule type" value="Genomic_DNA"/>
</dbReference>
<evidence type="ECO:0000259" key="1">
    <source>
        <dbReference type="Pfam" id="PF14067"/>
    </source>
</evidence>
<gene>
    <name evidence="2" type="ORF">HPT29_000155</name>
</gene>
<reference evidence="2" key="1">
    <citation type="submission" date="2022-08" db="EMBL/GenBank/DDBJ databases">
        <title>Microvirga terrae sp. nov., isolated from soil.</title>
        <authorList>
            <person name="Kim K.H."/>
            <person name="Seo Y.L."/>
            <person name="Kim J.M."/>
            <person name="Lee J.K."/>
            <person name="Han D.M."/>
            <person name="Jeon C.O."/>
        </authorList>
    </citation>
    <scope>NUCLEOTIDE SEQUENCE</scope>
    <source>
        <strain evidence="2">R24</strain>
    </source>
</reference>
<proteinExistence type="predicted"/>